<dbReference type="Proteomes" id="UP000324800">
    <property type="component" value="Unassembled WGS sequence"/>
</dbReference>
<dbReference type="InterPro" id="IPR052994">
    <property type="entry name" value="Tiny_macrocysts_regulators"/>
</dbReference>
<feature type="transmembrane region" description="Helical" evidence="2">
    <location>
        <begin position="159"/>
        <end position="180"/>
    </location>
</feature>
<dbReference type="InterPro" id="IPR057352">
    <property type="entry name" value="TPR_TmcB/C"/>
</dbReference>
<proteinExistence type="predicted"/>
<feature type="transmembrane region" description="Helical" evidence="2">
    <location>
        <begin position="246"/>
        <end position="269"/>
    </location>
</feature>
<gene>
    <name evidence="4" type="ORF">EZS28_020715</name>
</gene>
<evidence type="ECO:0000256" key="1">
    <source>
        <dbReference type="SAM" id="MobiDB-lite"/>
    </source>
</evidence>
<feature type="transmembrane region" description="Helical" evidence="2">
    <location>
        <begin position="886"/>
        <end position="903"/>
    </location>
</feature>
<dbReference type="PANTHER" id="PTHR31600:SF2">
    <property type="entry name" value="GAMETE ENRICHED GENE 10 PROTEIN-RELATED"/>
    <property type="match status" value="1"/>
</dbReference>
<keyword evidence="2" id="KW-1133">Transmembrane helix</keyword>
<comment type="caution">
    <text evidence="4">The sequence shown here is derived from an EMBL/GenBank/DDBJ whole genome shotgun (WGS) entry which is preliminary data.</text>
</comment>
<feature type="domain" description="TmcB/TmcC TPR repeats" evidence="3">
    <location>
        <begin position="530"/>
        <end position="632"/>
    </location>
</feature>
<reference evidence="4 5" key="1">
    <citation type="submission" date="2019-03" db="EMBL/GenBank/DDBJ databases">
        <title>Single cell metagenomics reveals metabolic interactions within the superorganism composed of flagellate Streblomastix strix and complex community of Bacteroidetes bacteria on its surface.</title>
        <authorList>
            <person name="Treitli S.C."/>
            <person name="Kolisko M."/>
            <person name="Husnik F."/>
            <person name="Keeling P."/>
            <person name="Hampl V."/>
        </authorList>
    </citation>
    <scope>NUCLEOTIDE SEQUENCE [LARGE SCALE GENOMIC DNA]</scope>
    <source>
        <strain evidence="4">ST1C</strain>
    </source>
</reference>
<sequence>IGMTVRWHDWPISNKIYPTILDFFGYVDFTISWKSDGFLLGMNIFFCALQAVAMIGIVISTLLNKAEKNIPLFSFTVNLVGQLMAYPFFQPVINAFIGGYQCFGIVEGNPHTAVTIDCNKSYRLILTIICTVMMAMYLIVCGMIRLFIFAHNLKKGGLWTTQIGIFQFAQFVLVTIYMIVSLLLRAYPLVTAILGLVFFVLLLLIPMFIRNFYHARGNAVQACVMAVVVVCYIMAVVFEICGSYKPIWLIVILWIVFGSLQLTIPFLIYQLTYKMCVNEWAMREGEIVPEITRNKNVYEMNTNQQQQNISAPSPQFGSVSVGYGLPGTVIPNTGGQVTVAGSPIQNPSFFQQPPFPQSQTSSSSSQLNLSNQFFTPNPSQIPQLKSNTSQFPKKTKNDEKKVKKQFELQNQDPKDTGTKLIKRLTSISRYQHAIRFITVKALRKRKECMYLSEDLLYTGLKRIGQDSSLWMTIALFHMSYTKNKNKALEALRNCKTNIPNMIERFLIYCLLRDLESSSSKSGSSGQANQQGVAFRSKLARAQRAYELSRAYLTQGYLYLSKENLDMDRIMNFLDKAIDNEYEAHNLYDELMKMNSSNVVVLRAYGALLRDIYRDDDTALMMFNEANAIEEDLAAGGGNYDEQQSQMSKISSLSKGNKKKSGRNGGQSQKSGLDGQSLGNKKKKKRKKKNNMLSQQGAKSKENLIPGFMQIIMVCMFVNIIALTVNFILVQITFSDGAISVDVINKLTDMMVQSNELLVYSRFYFVYVRTNSSLHEDIDGVTCMPSREEMLDVLLSGSKNLKELIIFAYGHTKNNNEFAKWEAENIQQVHVKEQIDPSFDPTLETFRRVEVQPTLWVSHTNIINLLLNIGNIASDMSQPTFDVNKEIAWSWIYLLPLNIPIAVVETIKSMYSTYSKNSERSGTQTIVITVVIAAVAMIMPLILEMTQNVLTIRKLKKERHNVFLTLCLTPKEEINILRKRLEDVDKEIDENITMNSKTETLEEV</sequence>
<feature type="transmembrane region" description="Helical" evidence="2">
    <location>
        <begin position="124"/>
        <end position="147"/>
    </location>
</feature>
<feature type="transmembrane region" description="Helical" evidence="2">
    <location>
        <begin position="707"/>
        <end position="729"/>
    </location>
</feature>
<dbReference type="EMBL" id="SNRW01006089">
    <property type="protein sequence ID" value="KAA6383759.1"/>
    <property type="molecule type" value="Genomic_DNA"/>
</dbReference>
<feature type="region of interest" description="Disordered" evidence="1">
    <location>
        <begin position="638"/>
        <end position="695"/>
    </location>
</feature>
<keyword evidence="2" id="KW-0472">Membrane</keyword>
<organism evidence="4 5">
    <name type="scientific">Streblomastix strix</name>
    <dbReference type="NCBI Taxonomy" id="222440"/>
    <lineage>
        <taxon>Eukaryota</taxon>
        <taxon>Metamonada</taxon>
        <taxon>Preaxostyla</taxon>
        <taxon>Oxymonadida</taxon>
        <taxon>Streblomastigidae</taxon>
        <taxon>Streblomastix</taxon>
    </lineage>
</organism>
<feature type="compositionally biased region" description="Low complexity" evidence="1">
    <location>
        <begin position="348"/>
        <end position="374"/>
    </location>
</feature>
<dbReference type="Pfam" id="PF25474">
    <property type="entry name" value="TPR_TmcB"/>
    <property type="match status" value="1"/>
</dbReference>
<evidence type="ECO:0000313" key="5">
    <source>
        <dbReference type="Proteomes" id="UP000324800"/>
    </source>
</evidence>
<dbReference type="PANTHER" id="PTHR31600">
    <property type="entry name" value="TINY MACROCYSTS PROTEIN B-RELATED"/>
    <property type="match status" value="1"/>
</dbReference>
<dbReference type="AlphaFoldDB" id="A0A5J4VN69"/>
<evidence type="ECO:0000313" key="4">
    <source>
        <dbReference type="EMBL" id="KAA6383759.1"/>
    </source>
</evidence>
<evidence type="ECO:0000256" key="2">
    <source>
        <dbReference type="SAM" id="Phobius"/>
    </source>
</evidence>
<keyword evidence="2" id="KW-0812">Transmembrane</keyword>
<feature type="region of interest" description="Disordered" evidence="1">
    <location>
        <begin position="348"/>
        <end position="403"/>
    </location>
</feature>
<feature type="non-terminal residue" evidence="4">
    <location>
        <position position="1"/>
    </location>
</feature>
<name>A0A5J4VN69_9EUKA</name>
<feature type="compositionally biased region" description="Polar residues" evidence="1">
    <location>
        <begin position="375"/>
        <end position="392"/>
    </location>
</feature>
<accession>A0A5J4VN69</accession>
<feature type="transmembrane region" description="Helical" evidence="2">
    <location>
        <begin position="219"/>
        <end position="240"/>
    </location>
</feature>
<protein>
    <recommendedName>
        <fullName evidence="3">TmcB/TmcC TPR repeats domain-containing protein</fullName>
    </recommendedName>
</protein>
<feature type="transmembrane region" description="Helical" evidence="2">
    <location>
        <begin position="924"/>
        <end position="942"/>
    </location>
</feature>
<feature type="compositionally biased region" description="Basic residues" evidence="1">
    <location>
        <begin position="679"/>
        <end position="689"/>
    </location>
</feature>
<feature type="transmembrane region" description="Helical" evidence="2">
    <location>
        <begin position="186"/>
        <end position="207"/>
    </location>
</feature>
<feature type="transmembrane region" description="Helical" evidence="2">
    <location>
        <begin position="38"/>
        <end position="63"/>
    </location>
</feature>
<evidence type="ECO:0000259" key="3">
    <source>
        <dbReference type="Pfam" id="PF25474"/>
    </source>
</evidence>
<dbReference type="OrthoDB" id="439046at2759"/>